<evidence type="ECO:0000313" key="3">
    <source>
        <dbReference type="Proteomes" id="UP001500266"/>
    </source>
</evidence>
<dbReference type="EMBL" id="BAABDO010000013">
    <property type="protein sequence ID" value="GAA4133454.1"/>
    <property type="molecule type" value="Genomic_DNA"/>
</dbReference>
<proteinExistence type="predicted"/>
<keyword evidence="1" id="KW-0472">Membrane</keyword>
<sequence length="249" mass="25347">MLSVRVSVSKKSVRPGESVTATARVKAAAATARETLLSVNAADVTVKPGSVALGEVGAAGRTARVTVRVPADAGPGTVKLTAKVTAAKAKPVSRTFTFTVVEAPSSGGGSGSGAGSGTSLPTAAVPQVAPLTNSSFQSVPAIRAPQVALPPVSAPQTAPSPEPVTPVAGLRAVPDDGWDTGDLAALQAGWLAALTSTGAIVFVRVRVARRRRDVRRARHLYAGKRLTAARLRTLPPQLSGRVRRRAFSG</sequence>
<keyword evidence="1" id="KW-0812">Transmembrane</keyword>
<dbReference type="Proteomes" id="UP001500266">
    <property type="component" value="Unassembled WGS sequence"/>
</dbReference>
<name>A0ABP7YB82_9ACTN</name>
<dbReference type="InterPro" id="IPR013783">
    <property type="entry name" value="Ig-like_fold"/>
</dbReference>
<organism evidence="2 3">
    <name type="scientific">Actinomadura keratinilytica</name>
    <dbReference type="NCBI Taxonomy" id="547461"/>
    <lineage>
        <taxon>Bacteria</taxon>
        <taxon>Bacillati</taxon>
        <taxon>Actinomycetota</taxon>
        <taxon>Actinomycetes</taxon>
        <taxon>Streptosporangiales</taxon>
        <taxon>Thermomonosporaceae</taxon>
        <taxon>Actinomadura</taxon>
    </lineage>
</organism>
<reference evidence="3" key="1">
    <citation type="journal article" date="2019" name="Int. J. Syst. Evol. Microbiol.">
        <title>The Global Catalogue of Microorganisms (GCM) 10K type strain sequencing project: providing services to taxonomists for standard genome sequencing and annotation.</title>
        <authorList>
            <consortium name="The Broad Institute Genomics Platform"/>
            <consortium name="The Broad Institute Genome Sequencing Center for Infectious Disease"/>
            <person name="Wu L."/>
            <person name="Ma J."/>
        </authorList>
    </citation>
    <scope>NUCLEOTIDE SEQUENCE [LARGE SCALE GENOMIC DNA]</scope>
    <source>
        <strain evidence="3">JCM 17316</strain>
    </source>
</reference>
<comment type="caution">
    <text evidence="2">The sequence shown here is derived from an EMBL/GenBank/DDBJ whole genome shotgun (WGS) entry which is preliminary data.</text>
</comment>
<evidence type="ECO:0000256" key="1">
    <source>
        <dbReference type="SAM" id="Phobius"/>
    </source>
</evidence>
<feature type="transmembrane region" description="Helical" evidence="1">
    <location>
        <begin position="188"/>
        <end position="207"/>
    </location>
</feature>
<protein>
    <submittedName>
        <fullName evidence="2">Uncharacterized protein</fullName>
    </submittedName>
</protein>
<evidence type="ECO:0000313" key="2">
    <source>
        <dbReference type="EMBL" id="GAA4133454.1"/>
    </source>
</evidence>
<dbReference type="Gene3D" id="2.60.40.10">
    <property type="entry name" value="Immunoglobulins"/>
    <property type="match status" value="1"/>
</dbReference>
<keyword evidence="3" id="KW-1185">Reference proteome</keyword>
<gene>
    <name evidence="2" type="ORF">GCM10022416_14310</name>
</gene>
<accession>A0ABP7YB82</accession>
<keyword evidence="1" id="KW-1133">Transmembrane helix</keyword>